<feature type="transmembrane region" description="Helical" evidence="9">
    <location>
        <begin position="970"/>
        <end position="991"/>
    </location>
</feature>
<keyword evidence="3" id="KW-0813">Transport</keyword>
<feature type="transmembrane region" description="Helical" evidence="9">
    <location>
        <begin position="353"/>
        <end position="373"/>
    </location>
</feature>
<keyword evidence="5 9" id="KW-0812">Transmembrane</keyword>
<protein>
    <submittedName>
        <fullName evidence="10">Peptide transporter PTR3-A</fullName>
    </submittedName>
</protein>
<organism evidence="10 11">
    <name type="scientific">Cajanus cajan</name>
    <name type="common">Pigeon pea</name>
    <name type="synonym">Cajanus indicus</name>
    <dbReference type="NCBI Taxonomy" id="3821"/>
    <lineage>
        <taxon>Eukaryota</taxon>
        <taxon>Viridiplantae</taxon>
        <taxon>Streptophyta</taxon>
        <taxon>Embryophyta</taxon>
        <taxon>Tracheophyta</taxon>
        <taxon>Spermatophyta</taxon>
        <taxon>Magnoliopsida</taxon>
        <taxon>eudicotyledons</taxon>
        <taxon>Gunneridae</taxon>
        <taxon>Pentapetalae</taxon>
        <taxon>rosids</taxon>
        <taxon>fabids</taxon>
        <taxon>Fabales</taxon>
        <taxon>Fabaceae</taxon>
        <taxon>Papilionoideae</taxon>
        <taxon>50 kb inversion clade</taxon>
        <taxon>NPAAA clade</taxon>
        <taxon>indigoferoid/millettioid clade</taxon>
        <taxon>Phaseoleae</taxon>
        <taxon>Cajanus</taxon>
    </lineage>
</organism>
<feature type="transmembrane region" description="Helical" evidence="9">
    <location>
        <begin position="434"/>
        <end position="455"/>
    </location>
</feature>
<reference evidence="10 11" key="1">
    <citation type="journal article" date="2012" name="Nat. Biotechnol.">
        <title>Draft genome sequence of pigeonpea (Cajanus cajan), an orphan legume crop of resource-poor farmers.</title>
        <authorList>
            <person name="Varshney R.K."/>
            <person name="Chen W."/>
            <person name="Li Y."/>
            <person name="Bharti A.K."/>
            <person name="Saxena R.K."/>
            <person name="Schlueter J.A."/>
            <person name="Donoghue M.T."/>
            <person name="Azam S."/>
            <person name="Fan G."/>
            <person name="Whaley A.M."/>
            <person name="Farmer A.D."/>
            <person name="Sheridan J."/>
            <person name="Iwata A."/>
            <person name="Tuteja R."/>
            <person name="Penmetsa R.V."/>
            <person name="Wu W."/>
            <person name="Upadhyaya H.D."/>
            <person name="Yang S.P."/>
            <person name="Shah T."/>
            <person name="Saxena K.B."/>
            <person name="Michael T."/>
            <person name="McCombie W.R."/>
            <person name="Yang B."/>
            <person name="Zhang G."/>
            <person name="Yang H."/>
            <person name="Wang J."/>
            <person name="Spillane C."/>
            <person name="Cook D.R."/>
            <person name="May G.D."/>
            <person name="Xu X."/>
            <person name="Jackson S.A."/>
        </authorList>
    </citation>
    <scope>NUCLEOTIDE SEQUENCE [LARGE SCALE GENOMIC DNA]</scope>
    <source>
        <strain evidence="11">cv. Asha</strain>
    </source>
</reference>
<dbReference type="GO" id="GO:0071916">
    <property type="term" value="F:dipeptide transmembrane transporter activity"/>
    <property type="evidence" value="ECO:0007669"/>
    <property type="project" value="InterPro"/>
</dbReference>
<evidence type="ECO:0000313" key="10">
    <source>
        <dbReference type="EMBL" id="KYP62425.1"/>
    </source>
</evidence>
<evidence type="ECO:0000256" key="1">
    <source>
        <dbReference type="ARBA" id="ARBA00004141"/>
    </source>
</evidence>
<dbReference type="CDD" id="cd17417">
    <property type="entry name" value="MFS_NPF5"/>
    <property type="match status" value="2"/>
</dbReference>
<feature type="transmembrane region" description="Helical" evidence="9">
    <location>
        <begin position="1012"/>
        <end position="1037"/>
    </location>
</feature>
<keyword evidence="6 9" id="KW-1133">Transmembrane helix</keyword>
<evidence type="ECO:0000256" key="7">
    <source>
        <dbReference type="ARBA" id="ARBA00023136"/>
    </source>
</evidence>
<dbReference type="InterPro" id="IPR000109">
    <property type="entry name" value="POT_fam"/>
</dbReference>
<keyword evidence="11" id="KW-1185">Reference proteome</keyword>
<feature type="transmembrane region" description="Helical" evidence="9">
    <location>
        <begin position="72"/>
        <end position="90"/>
    </location>
</feature>
<sequence length="1119" mass="124919">MSVVEEDYTQDGTVDLKGRPILRSNTGRWKACSFIVGYEMIERMAYYGIASNLVLYLTKKLHEGTVKSSNHVTNWVGTVWMMPAAGAYIADAYLGRYWTFVIASAIYLLGMCLLTLAVSLPALRPPPCASGIADKDCQHASSFQVGIFFFALYIIAAGTGGTKPNISTMGADQFDEFEPKERTQKLSFYNWWVFNILIGTISAQTLLVYIQDRVGFGLGYGIPTIGLALSILVFLFGTPLYRHRLPSGSPLTRMVQVLVAAMRKWKVKIPDNLNELNELSMEDFLDKAAVKTGQTSPWMLCTVTQVEETKQMMKMIPILITTCIPSTTIAQTSTLFIRQGTTLDRSMGPHFEIPPACLIAFVNIFMLISVVIYDRLFVPTIRRYTNNPRGISLLQRLGIGLSLHVIIMLTACLVERKRLSVARENNLLDQNDTIPLTIFILIPQFALTGIADTFVDVAKLEFFYDQAPEAMKSLGTSYFTTTLSIGSFLSTFLLSTVADLTRRHGHKGWILDNLNVSRLDYYYAFLATLSAINFLCFVVVAKPVLRSKTGKWKACSFIVGYEVFERMAFYGIQSNLVLYLTRKLHEGTVTASNNVSNWVGAVWMMPLAGAFIADAYLGRYWTFVISSGIYVLGMALLTLAVSLQALRPPPCVDDHNCPHASSLQYGIFFLGLYIIAAGTGGTKPNISTMGADQFDDFEPKERSHKLSFFNWWFFSIFFGTLFANTFLIYIQDYVGWTIGYGLPTLGLAFSVLVFLVGTPYYRHKLPSGSPITRMLQVFVAATRKWKLHVSDDPKELHELSIEEYASNGRNRIDKSSSFSFLDKAAVKTGQTSPWMLCTVTQVEETKQMTKLIPIMLTTIVPSTLIVQTSTLFVKQGATLDRSMGPHFKIPPACLTAFVTLSMLITIVMYDRLFVPAIRRYTKNPRGITMLQRLGIGLVLHVTIMVTACFAERKRLSVAREKDLLEQKDAIPLTIFILLPQYALAGVADNFVEVAKMELFYDQAPEGMKSLGTSYFTTTLGIASFLSTFLLSTVADITKRNGHKGWVLDNLNVSHLDYYYAFMAILSFLNFLCFLVAAKFFVYNVDVTQNRLGLEVNPPSSQPQDKTGISPSTPQADAKS</sequence>
<dbReference type="AlphaFoldDB" id="A0A151T5W9"/>
<feature type="compositionally biased region" description="Polar residues" evidence="8">
    <location>
        <begin position="1097"/>
        <end position="1119"/>
    </location>
</feature>
<dbReference type="Pfam" id="PF00854">
    <property type="entry name" value="PTR2"/>
    <property type="match status" value="2"/>
</dbReference>
<feature type="transmembrane region" description="Helical" evidence="9">
    <location>
        <begin position="521"/>
        <end position="541"/>
    </location>
</feature>
<feature type="transmembrane region" description="Helical" evidence="9">
    <location>
        <begin position="216"/>
        <end position="237"/>
    </location>
</feature>
<comment type="similarity">
    <text evidence="2">Belongs to the major facilitator superfamily. Proton-dependent oligopeptide transporter (POT/PTR) (TC 2.A.17) family.</text>
</comment>
<dbReference type="GO" id="GO:0042937">
    <property type="term" value="F:tripeptide transmembrane transporter activity"/>
    <property type="evidence" value="ECO:0007669"/>
    <property type="project" value="InterPro"/>
</dbReference>
<feature type="transmembrane region" description="Helical" evidence="9">
    <location>
        <begin position="1057"/>
        <end position="1081"/>
    </location>
</feature>
<dbReference type="SUPFAM" id="SSF103473">
    <property type="entry name" value="MFS general substrate transporter"/>
    <property type="match status" value="2"/>
</dbReference>
<name>A0A151T5W9_CAJCA</name>
<proteinExistence type="inferred from homology"/>
<evidence type="ECO:0000256" key="3">
    <source>
        <dbReference type="ARBA" id="ARBA00022448"/>
    </source>
</evidence>
<dbReference type="InterPro" id="IPR044739">
    <property type="entry name" value="NRT1/PTR"/>
</dbReference>
<evidence type="ECO:0000256" key="6">
    <source>
        <dbReference type="ARBA" id="ARBA00022989"/>
    </source>
</evidence>
<feature type="transmembrane region" description="Helical" evidence="9">
    <location>
        <begin position="475"/>
        <end position="500"/>
    </location>
</feature>
<feature type="transmembrane region" description="Helical" evidence="9">
    <location>
        <begin position="709"/>
        <end position="730"/>
    </location>
</feature>
<keyword evidence="4" id="KW-0597">Phosphoprotein</keyword>
<feature type="transmembrane region" description="Helical" evidence="9">
    <location>
        <begin position="663"/>
        <end position="681"/>
    </location>
</feature>
<evidence type="ECO:0000256" key="2">
    <source>
        <dbReference type="ARBA" id="ARBA00005982"/>
    </source>
</evidence>
<dbReference type="OMA" id="HITRRHR"/>
<feature type="transmembrane region" description="Helical" evidence="9">
    <location>
        <begin position="736"/>
        <end position="757"/>
    </location>
</feature>
<dbReference type="PANTHER" id="PTHR11654">
    <property type="entry name" value="OLIGOPEPTIDE TRANSPORTER-RELATED"/>
    <property type="match status" value="1"/>
</dbReference>
<dbReference type="FunFam" id="1.20.1250.20:FF:000037">
    <property type="entry name" value="Protein NRT1/ PTR FAMILY 5.2"/>
    <property type="match status" value="1"/>
</dbReference>
<evidence type="ECO:0000256" key="8">
    <source>
        <dbReference type="SAM" id="MobiDB-lite"/>
    </source>
</evidence>
<feature type="transmembrane region" description="Helical" evidence="9">
    <location>
        <begin position="595"/>
        <end position="613"/>
    </location>
</feature>
<evidence type="ECO:0000256" key="4">
    <source>
        <dbReference type="ARBA" id="ARBA00022553"/>
    </source>
</evidence>
<feature type="transmembrane region" description="Helical" evidence="9">
    <location>
        <begin position="393"/>
        <end position="414"/>
    </location>
</feature>
<gene>
    <name evidence="10" type="ORF">KK1_016958</name>
</gene>
<feature type="transmembrane region" description="Helical" evidence="9">
    <location>
        <begin position="851"/>
        <end position="869"/>
    </location>
</feature>
<dbReference type="Gramene" id="C.cajan_16475.t">
    <property type="protein sequence ID" value="C.cajan_16475.t"/>
    <property type="gene ID" value="C.cajan_16475"/>
</dbReference>
<feature type="transmembrane region" description="Helical" evidence="9">
    <location>
        <begin position="930"/>
        <end position="950"/>
    </location>
</feature>
<evidence type="ECO:0000313" key="11">
    <source>
        <dbReference type="Proteomes" id="UP000075243"/>
    </source>
</evidence>
<dbReference type="Gene3D" id="1.20.1250.20">
    <property type="entry name" value="MFS general substrate transporter like domains"/>
    <property type="match status" value="2"/>
</dbReference>
<feature type="transmembrane region" description="Helical" evidence="9">
    <location>
        <begin position="97"/>
        <end position="120"/>
    </location>
</feature>
<feature type="region of interest" description="Disordered" evidence="8">
    <location>
        <begin position="1094"/>
        <end position="1119"/>
    </location>
</feature>
<evidence type="ECO:0000256" key="9">
    <source>
        <dbReference type="SAM" id="Phobius"/>
    </source>
</evidence>
<dbReference type="GO" id="GO:0016020">
    <property type="term" value="C:membrane"/>
    <property type="evidence" value="ECO:0007669"/>
    <property type="project" value="UniProtKB-SubCell"/>
</dbReference>
<accession>A0A151T5W9</accession>
<keyword evidence="7 9" id="KW-0472">Membrane</keyword>
<dbReference type="EMBL" id="CM003610">
    <property type="protein sequence ID" value="KYP62425.1"/>
    <property type="molecule type" value="Genomic_DNA"/>
</dbReference>
<dbReference type="Proteomes" id="UP000075243">
    <property type="component" value="Chromosome 8"/>
</dbReference>
<feature type="transmembrane region" description="Helical" evidence="9">
    <location>
        <begin position="189"/>
        <end position="210"/>
    </location>
</feature>
<evidence type="ECO:0000256" key="5">
    <source>
        <dbReference type="ARBA" id="ARBA00022692"/>
    </source>
</evidence>
<feature type="transmembrane region" description="Helical" evidence="9">
    <location>
        <begin position="620"/>
        <end position="643"/>
    </location>
</feature>
<dbReference type="InterPro" id="IPR036259">
    <property type="entry name" value="MFS_trans_sf"/>
</dbReference>
<comment type="subcellular location">
    <subcellularLocation>
        <location evidence="1">Membrane</location>
        <topology evidence="1">Multi-pass membrane protein</topology>
    </subcellularLocation>
</comment>
<feature type="transmembrane region" description="Helical" evidence="9">
    <location>
        <begin position="889"/>
        <end position="909"/>
    </location>
</feature>
<feature type="transmembrane region" description="Helical" evidence="9">
    <location>
        <begin position="140"/>
        <end position="159"/>
    </location>
</feature>